<keyword evidence="3" id="KW-0862">Zinc</keyword>
<dbReference type="STRING" id="180498.A0A067KPT9"/>
<evidence type="ECO:0000256" key="5">
    <source>
        <dbReference type="ARBA" id="ARBA00023163"/>
    </source>
</evidence>
<dbReference type="Pfam" id="PF25874">
    <property type="entry name" value="WHD_plant_repro"/>
    <property type="match status" value="1"/>
</dbReference>
<protein>
    <recommendedName>
        <fullName evidence="6">Zinc finger PHD-type domain-containing protein</fullName>
    </recommendedName>
</protein>
<dbReference type="EMBL" id="KK914370">
    <property type="protein sequence ID" value="KDP38152.1"/>
    <property type="molecule type" value="Genomic_DNA"/>
</dbReference>
<sequence>MAITVFEACKKRKRSPNIFTTSHFSSTESSMMEFRASFRENIKQFLKRCAESEDYSIGGNSVWCALLVSESSGVVFPLYIVEENMKDSSSSQSLCDLCRFVGWSHHFVSKRNYHLIIPEDCKWSRPLKKESLKLQTHLLHGVIHCNGFGHLLCIKTKANLSYLQGEELMSLWDNMCDILQTRDISVHDMSKEGSMDLRLLNGVAYGRSWFGKWGYKLYRGSFGVTKQQYNRAIEILSSLELSKIIHESSTKRQGKLIEEIIQTYIKVSETPLVTISDLFHFMLSFESKSAIQRKTAVALASILSKSSTDIKPQAKTPKLQSHPNDHKSLASFVAKLDTRWPARRLEYAVKVIFQSLETNGARMLRQDLRDSVRGQIGDTGLIDCVLKHIDKVIVGDKIILRATNTSRLLEFSLANISDAVTDERKVEPRTNNTLAPQPGLDVYKDLLYLYKNVLMGYPEYHAVSIAAKVILDSKHFVKERQFKSSNEDMLLRLICQVRPSYDELVNDLTRPLPPGEIVTAQERTTVCELKMIVQYALRDTYCIMENFVVKDIQIGELVTKEDQDLVKCGVEQGMQVWVRGHGLDLGTKMRYQGGDNDWTVDCRCGAKDDDGERMVACDVCHVWQHTRCNNIKDGDAPPSLFQCRLCSSRMKKKQAASCNSTKKKGLLV</sequence>
<dbReference type="InterPro" id="IPR013083">
    <property type="entry name" value="Znf_RING/FYVE/PHD"/>
</dbReference>
<dbReference type="KEGG" id="jcu:105634289"/>
<evidence type="ECO:0000256" key="3">
    <source>
        <dbReference type="ARBA" id="ARBA00022833"/>
    </source>
</evidence>
<keyword evidence="8" id="KW-1185">Reference proteome</keyword>
<dbReference type="SMART" id="SM00249">
    <property type="entry name" value="PHD"/>
    <property type="match status" value="1"/>
</dbReference>
<keyword evidence="5" id="KW-0804">Transcription</keyword>
<dbReference type="InterPro" id="IPR019786">
    <property type="entry name" value="Zinc_finger_PHD-type_CS"/>
</dbReference>
<dbReference type="OrthoDB" id="436852at2759"/>
<dbReference type="InterPro" id="IPR001965">
    <property type="entry name" value="Znf_PHD"/>
</dbReference>
<dbReference type="PROSITE" id="PS01359">
    <property type="entry name" value="ZF_PHD_1"/>
    <property type="match status" value="1"/>
</dbReference>
<dbReference type="PANTHER" id="PTHR46201">
    <property type="entry name" value="PHD FINGER PROTEIN MALE MEIOCYTE DEATH 1-RELATED"/>
    <property type="match status" value="1"/>
</dbReference>
<dbReference type="CDD" id="cd15556">
    <property type="entry name" value="PHD_MMD1_like"/>
    <property type="match status" value="1"/>
</dbReference>
<dbReference type="Proteomes" id="UP000027138">
    <property type="component" value="Unassembled WGS sequence"/>
</dbReference>
<keyword evidence="2" id="KW-0863">Zinc-finger</keyword>
<dbReference type="SUPFAM" id="SSF57903">
    <property type="entry name" value="FYVE/PHD zinc finger"/>
    <property type="match status" value="1"/>
</dbReference>
<evidence type="ECO:0000256" key="1">
    <source>
        <dbReference type="ARBA" id="ARBA00022723"/>
    </source>
</evidence>
<dbReference type="GO" id="GO:0008270">
    <property type="term" value="F:zinc ion binding"/>
    <property type="evidence" value="ECO:0007669"/>
    <property type="project" value="UniProtKB-KW"/>
</dbReference>
<evidence type="ECO:0000313" key="8">
    <source>
        <dbReference type="Proteomes" id="UP000027138"/>
    </source>
</evidence>
<keyword evidence="1" id="KW-0479">Metal-binding</keyword>
<name>A0A067KPT9_JATCU</name>
<evidence type="ECO:0000259" key="6">
    <source>
        <dbReference type="SMART" id="SM00249"/>
    </source>
</evidence>
<dbReference type="InterPro" id="IPR057765">
    <property type="entry name" value="MS1-like_ubiquitin"/>
</dbReference>
<dbReference type="InterPro" id="IPR011011">
    <property type="entry name" value="Znf_FYVE_PHD"/>
</dbReference>
<reference evidence="7 8" key="1">
    <citation type="journal article" date="2014" name="PLoS ONE">
        <title>Global Analysis of Gene Expression Profiles in Physic Nut (Jatropha curcas L.) Seedlings Exposed to Salt Stress.</title>
        <authorList>
            <person name="Zhang L."/>
            <person name="Zhang C."/>
            <person name="Wu P."/>
            <person name="Chen Y."/>
            <person name="Li M."/>
            <person name="Jiang H."/>
            <person name="Wu G."/>
        </authorList>
    </citation>
    <scope>NUCLEOTIDE SEQUENCE [LARGE SCALE GENOMIC DNA]</scope>
    <source>
        <strain evidence="8">cv. GZQX0401</strain>
        <tissue evidence="7">Young leaves</tissue>
    </source>
</reference>
<organism evidence="7 8">
    <name type="scientific">Jatropha curcas</name>
    <name type="common">Barbados nut</name>
    <dbReference type="NCBI Taxonomy" id="180498"/>
    <lineage>
        <taxon>Eukaryota</taxon>
        <taxon>Viridiplantae</taxon>
        <taxon>Streptophyta</taxon>
        <taxon>Embryophyta</taxon>
        <taxon>Tracheophyta</taxon>
        <taxon>Spermatophyta</taxon>
        <taxon>Magnoliopsida</taxon>
        <taxon>eudicotyledons</taxon>
        <taxon>Gunneridae</taxon>
        <taxon>Pentapetalae</taxon>
        <taxon>rosids</taxon>
        <taxon>fabids</taxon>
        <taxon>Malpighiales</taxon>
        <taxon>Euphorbiaceae</taxon>
        <taxon>Crotonoideae</taxon>
        <taxon>Jatropheae</taxon>
        <taxon>Jatropha</taxon>
    </lineage>
</organism>
<dbReference type="Pfam" id="PF25565">
    <property type="entry name" value="Ubiquitin_At1g33420"/>
    <property type="match status" value="1"/>
</dbReference>
<proteinExistence type="predicted"/>
<evidence type="ECO:0000313" key="7">
    <source>
        <dbReference type="EMBL" id="KDP38152.1"/>
    </source>
</evidence>
<evidence type="ECO:0000256" key="2">
    <source>
        <dbReference type="ARBA" id="ARBA00022771"/>
    </source>
</evidence>
<dbReference type="Pfam" id="PF00628">
    <property type="entry name" value="PHD"/>
    <property type="match status" value="1"/>
</dbReference>
<gene>
    <name evidence="7" type="ORF">JCGZ_04795</name>
</gene>
<feature type="domain" description="Zinc finger PHD-type" evidence="6">
    <location>
        <begin position="601"/>
        <end position="647"/>
    </location>
</feature>
<keyword evidence="4" id="KW-0805">Transcription regulation</keyword>
<dbReference type="InterPro" id="IPR019787">
    <property type="entry name" value="Znf_PHD-finger"/>
</dbReference>
<accession>A0A067KPT9</accession>
<dbReference type="AlphaFoldDB" id="A0A067KPT9"/>
<dbReference type="InterPro" id="IPR058054">
    <property type="entry name" value="Znf_MS1-like"/>
</dbReference>
<dbReference type="Gene3D" id="3.30.40.10">
    <property type="entry name" value="Zinc/RING finger domain, C3HC4 (zinc finger)"/>
    <property type="match status" value="1"/>
</dbReference>
<dbReference type="InterPro" id="IPR059080">
    <property type="entry name" value="WHD_PTC1"/>
</dbReference>
<dbReference type="PANTHER" id="PTHR46201:SF7">
    <property type="entry name" value="BINDING PROTEIN, PUTATIVE-RELATED"/>
    <property type="match status" value="1"/>
</dbReference>
<evidence type="ECO:0000256" key="4">
    <source>
        <dbReference type="ARBA" id="ARBA00023015"/>
    </source>
</evidence>